<dbReference type="Gene3D" id="3.40.50.2300">
    <property type="match status" value="1"/>
</dbReference>
<protein>
    <submittedName>
        <fullName evidence="10">DNA-binding response OmpR family regulator</fullName>
    </submittedName>
</protein>
<dbReference type="GO" id="GO:0003677">
    <property type="term" value="F:DNA binding"/>
    <property type="evidence" value="ECO:0007669"/>
    <property type="project" value="UniProtKB-KW"/>
</dbReference>
<dbReference type="RefSeq" id="WP_205168087.1">
    <property type="nucleotide sequence ID" value="NZ_JAFBDZ010000001.1"/>
</dbReference>
<organism evidence="10 11">
    <name type="scientific">Rossellomorea pakistanensis</name>
    <dbReference type="NCBI Taxonomy" id="992288"/>
    <lineage>
        <taxon>Bacteria</taxon>
        <taxon>Bacillati</taxon>
        <taxon>Bacillota</taxon>
        <taxon>Bacilli</taxon>
        <taxon>Bacillales</taxon>
        <taxon>Bacillaceae</taxon>
        <taxon>Rossellomorea</taxon>
    </lineage>
</organism>
<evidence type="ECO:0000256" key="4">
    <source>
        <dbReference type="ARBA" id="ARBA00023125"/>
    </source>
</evidence>
<dbReference type="Gene3D" id="1.10.10.10">
    <property type="entry name" value="Winged helix-like DNA-binding domain superfamily/Winged helix DNA-binding domain"/>
    <property type="match status" value="1"/>
</dbReference>
<evidence type="ECO:0000256" key="5">
    <source>
        <dbReference type="ARBA" id="ARBA00023163"/>
    </source>
</evidence>
<evidence type="ECO:0000256" key="1">
    <source>
        <dbReference type="ARBA" id="ARBA00022553"/>
    </source>
</evidence>
<evidence type="ECO:0000256" key="2">
    <source>
        <dbReference type="ARBA" id="ARBA00023012"/>
    </source>
</evidence>
<accession>A0ABS2N7V1</accession>
<evidence type="ECO:0000256" key="6">
    <source>
        <dbReference type="PROSITE-ProRule" id="PRU00169"/>
    </source>
</evidence>
<feature type="domain" description="OmpR/PhoB-type" evidence="9">
    <location>
        <begin position="128"/>
        <end position="224"/>
    </location>
</feature>
<gene>
    <name evidence="10" type="ORF">JOC86_000401</name>
</gene>
<dbReference type="InterPro" id="IPR039420">
    <property type="entry name" value="WalR-like"/>
</dbReference>
<dbReference type="PANTHER" id="PTHR48111">
    <property type="entry name" value="REGULATOR OF RPOS"/>
    <property type="match status" value="1"/>
</dbReference>
<dbReference type="InterPro" id="IPR036388">
    <property type="entry name" value="WH-like_DNA-bd_sf"/>
</dbReference>
<keyword evidence="5" id="KW-0804">Transcription</keyword>
<dbReference type="PROSITE" id="PS51755">
    <property type="entry name" value="OMPR_PHOB"/>
    <property type="match status" value="1"/>
</dbReference>
<sequence>MNTISVLIIDDDINIREIMKVYLIKEGYDVIEAGDGIEALSLLDKQKPDLLIIDIMMPYLDGFSFIKEAKKMSDIPSIFVSAKGDDEDKIRGLKLGSDDYLVKPFHPEELLARVEAVLRRTNKLKKENESVKIGPFSFNVTSRSVQLHGNPLKLTIKEYDLLYFLASRSGKVFTRGQLLDQIWGSDYDGSDRTVDTHIKTLRLKTGNDSDIIQTVWGYGYKFEVGS</sequence>
<proteinExistence type="predicted"/>
<dbReference type="EMBL" id="JAFBDZ010000001">
    <property type="protein sequence ID" value="MBM7583864.1"/>
    <property type="molecule type" value="Genomic_DNA"/>
</dbReference>
<evidence type="ECO:0000256" key="3">
    <source>
        <dbReference type="ARBA" id="ARBA00023015"/>
    </source>
</evidence>
<comment type="caution">
    <text evidence="10">The sequence shown here is derived from an EMBL/GenBank/DDBJ whole genome shotgun (WGS) entry which is preliminary data.</text>
</comment>
<dbReference type="CDD" id="cd00383">
    <property type="entry name" value="trans_reg_C"/>
    <property type="match status" value="1"/>
</dbReference>
<dbReference type="Proteomes" id="UP001646157">
    <property type="component" value="Unassembled WGS sequence"/>
</dbReference>
<feature type="domain" description="Response regulatory" evidence="8">
    <location>
        <begin position="5"/>
        <end position="118"/>
    </location>
</feature>
<dbReference type="InterPro" id="IPR001789">
    <property type="entry name" value="Sig_transdc_resp-reg_receiver"/>
</dbReference>
<feature type="DNA-binding region" description="OmpR/PhoB-type" evidence="7">
    <location>
        <begin position="128"/>
        <end position="224"/>
    </location>
</feature>
<dbReference type="PANTHER" id="PTHR48111:SF1">
    <property type="entry name" value="TWO-COMPONENT RESPONSE REGULATOR ORR33"/>
    <property type="match status" value="1"/>
</dbReference>
<dbReference type="SMART" id="SM00862">
    <property type="entry name" value="Trans_reg_C"/>
    <property type="match status" value="1"/>
</dbReference>
<dbReference type="SUPFAM" id="SSF52172">
    <property type="entry name" value="CheY-like"/>
    <property type="match status" value="1"/>
</dbReference>
<dbReference type="Gene3D" id="6.10.250.690">
    <property type="match status" value="1"/>
</dbReference>
<evidence type="ECO:0000259" key="9">
    <source>
        <dbReference type="PROSITE" id="PS51755"/>
    </source>
</evidence>
<dbReference type="Pfam" id="PF00486">
    <property type="entry name" value="Trans_reg_C"/>
    <property type="match status" value="1"/>
</dbReference>
<dbReference type="PROSITE" id="PS50110">
    <property type="entry name" value="RESPONSE_REGULATORY"/>
    <property type="match status" value="1"/>
</dbReference>
<evidence type="ECO:0000259" key="8">
    <source>
        <dbReference type="PROSITE" id="PS50110"/>
    </source>
</evidence>
<keyword evidence="2" id="KW-0902">Two-component regulatory system</keyword>
<dbReference type="Pfam" id="PF00072">
    <property type="entry name" value="Response_reg"/>
    <property type="match status" value="1"/>
</dbReference>
<keyword evidence="4 7" id="KW-0238">DNA-binding</keyword>
<dbReference type="InterPro" id="IPR011006">
    <property type="entry name" value="CheY-like_superfamily"/>
</dbReference>
<dbReference type="InterPro" id="IPR001867">
    <property type="entry name" value="OmpR/PhoB-type_DNA-bd"/>
</dbReference>
<name>A0ABS2N7V1_9BACI</name>
<evidence type="ECO:0000256" key="7">
    <source>
        <dbReference type="PROSITE-ProRule" id="PRU01091"/>
    </source>
</evidence>
<dbReference type="SMART" id="SM00448">
    <property type="entry name" value="REC"/>
    <property type="match status" value="1"/>
</dbReference>
<keyword evidence="11" id="KW-1185">Reference proteome</keyword>
<evidence type="ECO:0000313" key="11">
    <source>
        <dbReference type="Proteomes" id="UP001646157"/>
    </source>
</evidence>
<feature type="modified residue" description="4-aspartylphosphate" evidence="6">
    <location>
        <position position="54"/>
    </location>
</feature>
<dbReference type="CDD" id="cd17574">
    <property type="entry name" value="REC_OmpR"/>
    <property type="match status" value="1"/>
</dbReference>
<keyword evidence="3" id="KW-0805">Transcription regulation</keyword>
<evidence type="ECO:0000313" key="10">
    <source>
        <dbReference type="EMBL" id="MBM7583864.1"/>
    </source>
</evidence>
<keyword evidence="1 6" id="KW-0597">Phosphoprotein</keyword>
<reference evidence="10 11" key="1">
    <citation type="submission" date="2021-01" db="EMBL/GenBank/DDBJ databases">
        <title>Genomic Encyclopedia of Type Strains, Phase IV (KMG-IV): sequencing the most valuable type-strain genomes for metagenomic binning, comparative biology and taxonomic classification.</title>
        <authorList>
            <person name="Goeker M."/>
        </authorList>
    </citation>
    <scope>NUCLEOTIDE SEQUENCE [LARGE SCALE GENOMIC DNA]</scope>
    <source>
        <strain evidence="10 11">DSM 24834</strain>
    </source>
</reference>